<name>A0AAX6DHL2_IRIPA</name>
<reference evidence="2" key="2">
    <citation type="submission" date="2023-04" db="EMBL/GenBank/DDBJ databases">
        <authorList>
            <person name="Bruccoleri R.E."/>
            <person name="Oakeley E.J."/>
            <person name="Faust A.-M."/>
            <person name="Dessus-Babus S."/>
            <person name="Altorfer M."/>
            <person name="Burckhardt D."/>
            <person name="Oertli M."/>
            <person name="Naumann U."/>
            <person name="Petersen F."/>
            <person name="Wong J."/>
        </authorList>
    </citation>
    <scope>NUCLEOTIDE SEQUENCE</scope>
    <source>
        <strain evidence="2">GSM-AAB239-AS_SAM_17_03QT</strain>
        <tissue evidence="2">Leaf</tissue>
    </source>
</reference>
<evidence type="ECO:0000313" key="3">
    <source>
        <dbReference type="Proteomes" id="UP001140949"/>
    </source>
</evidence>
<accession>A0AAX6DHL2</accession>
<protein>
    <submittedName>
        <fullName evidence="2">Poly(ADP-ribose) glycohydrolase 1-like isoform X2</fullName>
    </submittedName>
</protein>
<keyword evidence="3" id="KW-1185">Reference proteome</keyword>
<feature type="compositionally biased region" description="Polar residues" evidence="1">
    <location>
        <begin position="30"/>
        <end position="44"/>
    </location>
</feature>
<gene>
    <name evidence="2" type="ORF">M6B38_245470</name>
</gene>
<dbReference type="AlphaFoldDB" id="A0AAX6DHL2"/>
<comment type="caution">
    <text evidence="2">The sequence shown here is derived from an EMBL/GenBank/DDBJ whole genome shotgun (WGS) entry which is preliminary data.</text>
</comment>
<dbReference type="EMBL" id="JANAVB010044535">
    <property type="protein sequence ID" value="KAJ6791219.1"/>
    <property type="molecule type" value="Genomic_DNA"/>
</dbReference>
<reference evidence="2" key="1">
    <citation type="journal article" date="2023" name="GigaByte">
        <title>Genome assembly of the bearded iris, Iris pallida Lam.</title>
        <authorList>
            <person name="Bruccoleri R.E."/>
            <person name="Oakeley E.J."/>
            <person name="Faust A.M.E."/>
            <person name="Altorfer M."/>
            <person name="Dessus-Babus S."/>
            <person name="Burckhardt D."/>
            <person name="Oertli M."/>
            <person name="Naumann U."/>
            <person name="Petersen F."/>
            <person name="Wong J."/>
        </authorList>
    </citation>
    <scope>NUCLEOTIDE SEQUENCE</scope>
    <source>
        <strain evidence="2">GSM-AAB239-AS_SAM_17_03QT</strain>
    </source>
</reference>
<evidence type="ECO:0000256" key="1">
    <source>
        <dbReference type="SAM" id="MobiDB-lite"/>
    </source>
</evidence>
<dbReference type="Proteomes" id="UP001140949">
    <property type="component" value="Unassembled WGS sequence"/>
</dbReference>
<proteinExistence type="predicted"/>
<evidence type="ECO:0000313" key="2">
    <source>
        <dbReference type="EMBL" id="KAJ6791219.1"/>
    </source>
</evidence>
<feature type="region of interest" description="Disordered" evidence="1">
    <location>
        <begin position="19"/>
        <end position="44"/>
    </location>
</feature>
<sequence length="75" mass="8629">MRKMEARLDMFLEESHRSLGNARSSEVDTPISNRASNIMEGTNNMREPSVGAKCKLWLKVKSFLQILLIWFTSNL</sequence>
<organism evidence="2 3">
    <name type="scientific">Iris pallida</name>
    <name type="common">Sweet iris</name>
    <dbReference type="NCBI Taxonomy" id="29817"/>
    <lineage>
        <taxon>Eukaryota</taxon>
        <taxon>Viridiplantae</taxon>
        <taxon>Streptophyta</taxon>
        <taxon>Embryophyta</taxon>
        <taxon>Tracheophyta</taxon>
        <taxon>Spermatophyta</taxon>
        <taxon>Magnoliopsida</taxon>
        <taxon>Liliopsida</taxon>
        <taxon>Asparagales</taxon>
        <taxon>Iridaceae</taxon>
        <taxon>Iridoideae</taxon>
        <taxon>Irideae</taxon>
        <taxon>Iris</taxon>
    </lineage>
</organism>